<dbReference type="EMBL" id="JBHLZP010000037">
    <property type="protein sequence ID" value="MFB9832072.1"/>
    <property type="molecule type" value="Genomic_DNA"/>
</dbReference>
<feature type="transmembrane region" description="Helical" evidence="6">
    <location>
        <begin position="166"/>
        <end position="187"/>
    </location>
</feature>
<dbReference type="InterPro" id="IPR051784">
    <property type="entry name" value="Nod_factor_ABC_transporter"/>
</dbReference>
<dbReference type="Pfam" id="PF12698">
    <property type="entry name" value="ABC2_membrane_3"/>
    <property type="match status" value="1"/>
</dbReference>
<feature type="transmembrane region" description="Helical" evidence="6">
    <location>
        <begin position="133"/>
        <end position="154"/>
    </location>
</feature>
<dbReference type="InterPro" id="IPR013525">
    <property type="entry name" value="ABC2_TM"/>
</dbReference>
<feature type="transmembrane region" description="Helical" evidence="6">
    <location>
        <begin position="98"/>
        <end position="121"/>
    </location>
</feature>
<evidence type="ECO:0000256" key="3">
    <source>
        <dbReference type="ARBA" id="ARBA00022989"/>
    </source>
</evidence>
<evidence type="ECO:0000256" key="2">
    <source>
        <dbReference type="ARBA" id="ARBA00022692"/>
    </source>
</evidence>
<sequence>MLRYLLLEIRRTYRDRRFVFFTIAIPVGFYLLWSNIFAKGDMDPETGLDAKTYLLVSMAAFGALGASLTTTGARLAAERHGGWLRQLQVTPLRPWAVITAKVLASMCLALPAVVLVGLAAVLTQHVHLSAGEWAGLIGVMWIGTLPFAALGTLIGSLVGPDAAQPLTVACYMILAILGGMWMSVSILPKTMRTIAHWTPSNRFADLGWSVVAGHVPPASDALILAGWTAVLGTLAIAAYRRATVRS</sequence>
<dbReference type="PANTHER" id="PTHR43229">
    <property type="entry name" value="NODULATION PROTEIN J"/>
    <property type="match status" value="1"/>
</dbReference>
<keyword evidence="4 6" id="KW-0472">Membrane</keyword>
<keyword evidence="9" id="KW-1185">Reference proteome</keyword>
<feature type="transmembrane region" description="Helical" evidence="6">
    <location>
        <begin position="18"/>
        <end position="38"/>
    </location>
</feature>
<protein>
    <submittedName>
        <fullName evidence="8">ABC transporter permease</fullName>
    </submittedName>
</protein>
<comment type="caution">
    <text evidence="8">The sequence shown here is derived from an EMBL/GenBank/DDBJ whole genome shotgun (WGS) entry which is preliminary data.</text>
</comment>
<dbReference type="Proteomes" id="UP001589627">
    <property type="component" value="Unassembled WGS sequence"/>
</dbReference>
<gene>
    <name evidence="8" type="ORF">ACFFNX_07710</name>
</gene>
<feature type="transmembrane region" description="Helical" evidence="6">
    <location>
        <begin position="53"/>
        <end position="77"/>
    </location>
</feature>
<feature type="domain" description="ABC-2 type transporter transmembrane" evidence="7">
    <location>
        <begin position="51"/>
        <end position="236"/>
    </location>
</feature>
<dbReference type="PANTHER" id="PTHR43229:SF2">
    <property type="entry name" value="NODULATION PROTEIN J"/>
    <property type="match status" value="1"/>
</dbReference>
<name>A0ABV5YC73_9ACTN</name>
<evidence type="ECO:0000256" key="5">
    <source>
        <dbReference type="ARBA" id="ARBA00023251"/>
    </source>
</evidence>
<proteinExistence type="predicted"/>
<dbReference type="PIRSF" id="PIRSF006648">
    <property type="entry name" value="DrrB"/>
    <property type="match status" value="1"/>
</dbReference>
<accession>A0ABV5YC73</accession>
<organism evidence="8 9">
    <name type="scientific">Actinoallomurus acaciae</name>
    <dbReference type="NCBI Taxonomy" id="502577"/>
    <lineage>
        <taxon>Bacteria</taxon>
        <taxon>Bacillati</taxon>
        <taxon>Actinomycetota</taxon>
        <taxon>Actinomycetes</taxon>
        <taxon>Streptosporangiales</taxon>
        <taxon>Thermomonosporaceae</taxon>
        <taxon>Actinoallomurus</taxon>
    </lineage>
</organism>
<evidence type="ECO:0000313" key="8">
    <source>
        <dbReference type="EMBL" id="MFB9832072.1"/>
    </source>
</evidence>
<evidence type="ECO:0000259" key="7">
    <source>
        <dbReference type="Pfam" id="PF12698"/>
    </source>
</evidence>
<keyword evidence="5" id="KW-0046">Antibiotic resistance</keyword>
<dbReference type="InterPro" id="IPR000412">
    <property type="entry name" value="ABC_2_transport"/>
</dbReference>
<evidence type="ECO:0000256" key="4">
    <source>
        <dbReference type="ARBA" id="ARBA00023136"/>
    </source>
</evidence>
<keyword evidence="3 6" id="KW-1133">Transmembrane helix</keyword>
<reference evidence="8 9" key="1">
    <citation type="submission" date="2024-09" db="EMBL/GenBank/DDBJ databases">
        <authorList>
            <person name="Sun Q."/>
            <person name="Mori K."/>
        </authorList>
    </citation>
    <scope>NUCLEOTIDE SEQUENCE [LARGE SCALE GENOMIC DNA]</scope>
    <source>
        <strain evidence="8 9">TBRC 0563</strain>
    </source>
</reference>
<keyword evidence="2 6" id="KW-0812">Transmembrane</keyword>
<evidence type="ECO:0000256" key="1">
    <source>
        <dbReference type="ARBA" id="ARBA00004141"/>
    </source>
</evidence>
<evidence type="ECO:0000256" key="6">
    <source>
        <dbReference type="SAM" id="Phobius"/>
    </source>
</evidence>
<evidence type="ECO:0000313" key="9">
    <source>
        <dbReference type="Proteomes" id="UP001589627"/>
    </source>
</evidence>
<comment type="subcellular location">
    <subcellularLocation>
        <location evidence="1">Membrane</location>
        <topology evidence="1">Multi-pass membrane protein</topology>
    </subcellularLocation>
</comment>
<dbReference type="RefSeq" id="WP_378197421.1">
    <property type="nucleotide sequence ID" value="NZ_JBHLZP010000037.1"/>
</dbReference>
<feature type="transmembrane region" description="Helical" evidence="6">
    <location>
        <begin position="221"/>
        <end position="239"/>
    </location>
</feature>